<dbReference type="InterPro" id="IPR029058">
    <property type="entry name" value="AB_hydrolase_fold"/>
</dbReference>
<accession>A0A2V4AH52</accession>
<keyword evidence="3" id="KW-1185">Reference proteome</keyword>
<comment type="caution">
    <text evidence="2">The sequence shown here is derived from an EMBL/GenBank/DDBJ whole genome shotgun (WGS) entry which is preliminary data.</text>
</comment>
<keyword evidence="2" id="KW-0378">Hydrolase</keyword>
<dbReference type="Pfam" id="PF00561">
    <property type="entry name" value="Abhydrolase_1"/>
    <property type="match status" value="1"/>
</dbReference>
<dbReference type="InterPro" id="IPR036527">
    <property type="entry name" value="SCP2_sterol-bd_dom_sf"/>
</dbReference>
<evidence type="ECO:0000313" key="3">
    <source>
        <dbReference type="Proteomes" id="UP000249915"/>
    </source>
</evidence>
<dbReference type="InterPro" id="IPR050266">
    <property type="entry name" value="AB_hydrolase_sf"/>
</dbReference>
<name>A0A2V4AH52_9PSEU</name>
<evidence type="ECO:0000259" key="1">
    <source>
        <dbReference type="Pfam" id="PF00561"/>
    </source>
</evidence>
<dbReference type="PANTHER" id="PTHR43798">
    <property type="entry name" value="MONOACYLGLYCEROL LIPASE"/>
    <property type="match status" value="1"/>
</dbReference>
<gene>
    <name evidence="2" type="ORF">BAY60_28845</name>
</gene>
<dbReference type="OrthoDB" id="9804723at2"/>
<dbReference type="SUPFAM" id="SSF53474">
    <property type="entry name" value="alpha/beta-Hydrolases"/>
    <property type="match status" value="1"/>
</dbReference>
<dbReference type="EMBL" id="MASW01000007">
    <property type="protein sequence ID" value="PXY18860.1"/>
    <property type="molecule type" value="Genomic_DNA"/>
</dbReference>
<reference evidence="2 3" key="1">
    <citation type="submission" date="2016-07" db="EMBL/GenBank/DDBJ databases">
        <title>Draft genome sequence of Prauserella muralis DSM 45305, isolated from a mould-covered wall in an indoor environment.</title>
        <authorList>
            <person name="Ruckert C."/>
            <person name="Albersmeier A."/>
            <person name="Jiang C.-L."/>
            <person name="Jiang Y."/>
            <person name="Kalinowski J."/>
            <person name="Schneider O."/>
            <person name="Winkler A."/>
            <person name="Zotchev S.B."/>
        </authorList>
    </citation>
    <scope>NUCLEOTIDE SEQUENCE [LARGE SCALE GENOMIC DNA]</scope>
    <source>
        <strain evidence="2 3">DSM 45305</strain>
    </source>
</reference>
<dbReference type="GO" id="GO:0016787">
    <property type="term" value="F:hydrolase activity"/>
    <property type="evidence" value="ECO:0007669"/>
    <property type="project" value="UniProtKB-KW"/>
</dbReference>
<dbReference type="PRINTS" id="PR00111">
    <property type="entry name" value="ABHYDROLASE"/>
</dbReference>
<dbReference type="Gene3D" id="3.40.50.1820">
    <property type="entry name" value="alpha/beta hydrolase"/>
    <property type="match status" value="1"/>
</dbReference>
<protein>
    <submittedName>
        <fullName evidence="2">Alpha/beta hydrolase</fullName>
    </submittedName>
</protein>
<feature type="domain" description="AB hydrolase-1" evidence="1">
    <location>
        <begin position="164"/>
        <end position="270"/>
    </location>
</feature>
<evidence type="ECO:0000313" key="2">
    <source>
        <dbReference type="EMBL" id="PXY18860.1"/>
    </source>
</evidence>
<dbReference type="InterPro" id="IPR000073">
    <property type="entry name" value="AB_hydrolase_1"/>
</dbReference>
<organism evidence="2 3">
    <name type="scientific">Prauserella muralis</name>
    <dbReference type="NCBI Taxonomy" id="588067"/>
    <lineage>
        <taxon>Bacteria</taxon>
        <taxon>Bacillati</taxon>
        <taxon>Actinomycetota</taxon>
        <taxon>Actinomycetes</taxon>
        <taxon>Pseudonocardiales</taxon>
        <taxon>Pseudonocardiaceae</taxon>
        <taxon>Prauserella</taxon>
    </lineage>
</organism>
<dbReference type="RefSeq" id="WP_112284774.1">
    <property type="nucleotide sequence ID" value="NZ_MASW01000007.1"/>
</dbReference>
<dbReference type="AlphaFoldDB" id="A0A2V4AH52"/>
<sequence length="402" mass="44212">MTATLTPAWWDAFVSEANGDPRFHDAAKYFHGRIQLDYGTGVTSFFVSGGRVLDVLDGPAPRGADVVFRAPRDEWDRIVAGDSDFMKATTPGLGRLEIDGDTVLAMDNIRVVHLLLKVMARVGRRREASPAPSPDPRPSGEPTVGRYVTVDGIRTYYEEAGQGPVLVCFHAACQDSLMYRYVLDGLSDQYRVIAVDAPGHVKTDLPADGPFQSLTRHAEFNEAFMEALGLRKPAILGCSMGGNLVLELAARRPDAYAAVISSCGADYTPTMSGFLLEMLLRNGQQIVETFCESLTGARTPEHRAREAVWQIRRNVPEVMASDLIGYAGFDLREQVGRIKAPVLLLRGEADWLVSKEQVEATQSRIPGSQVAVLHGTGHYPMIENPFEFNETVRGFLHQNGYK</sequence>
<dbReference type="SUPFAM" id="SSF55718">
    <property type="entry name" value="SCP-like"/>
    <property type="match status" value="1"/>
</dbReference>
<dbReference type="Proteomes" id="UP000249915">
    <property type="component" value="Unassembled WGS sequence"/>
</dbReference>
<dbReference type="Gene3D" id="3.30.1050.10">
    <property type="entry name" value="SCP2 sterol-binding domain"/>
    <property type="match status" value="1"/>
</dbReference>
<proteinExistence type="predicted"/>